<dbReference type="AlphaFoldDB" id="A0A838Y3N3"/>
<evidence type="ECO:0000313" key="3">
    <source>
        <dbReference type="EMBL" id="MBA4613784.1"/>
    </source>
</evidence>
<dbReference type="CDD" id="cd02511">
    <property type="entry name" value="Beta4Glucosyltransferase"/>
    <property type="match status" value="1"/>
</dbReference>
<dbReference type="Proteomes" id="UP000559404">
    <property type="component" value="Unassembled WGS sequence"/>
</dbReference>
<evidence type="ECO:0000256" key="1">
    <source>
        <dbReference type="ARBA" id="ARBA00038494"/>
    </source>
</evidence>
<evidence type="ECO:0000313" key="4">
    <source>
        <dbReference type="Proteomes" id="UP000559404"/>
    </source>
</evidence>
<dbReference type="RefSeq" id="WP_181761983.1">
    <property type="nucleotide sequence ID" value="NZ_BMCR01000003.1"/>
</dbReference>
<keyword evidence="4" id="KW-1185">Reference proteome</keyword>
<proteinExistence type="inferred from homology"/>
<comment type="caution">
    <text evidence="3">The sequence shown here is derived from an EMBL/GenBank/DDBJ whole genome shotgun (WGS) entry which is preliminary data.</text>
</comment>
<comment type="similarity">
    <text evidence="1">Belongs to the glycosyltransferase 2 family. WaaE/KdtX subfamily.</text>
</comment>
<dbReference type="EMBL" id="JACEON010000025">
    <property type="protein sequence ID" value="MBA4613784.1"/>
    <property type="molecule type" value="Genomic_DNA"/>
</dbReference>
<dbReference type="SUPFAM" id="SSF53448">
    <property type="entry name" value="Nucleotide-diphospho-sugar transferases"/>
    <property type="match status" value="1"/>
</dbReference>
<protein>
    <submittedName>
        <fullName evidence="3">Glycosyltransferase family 2 protein</fullName>
    </submittedName>
</protein>
<evidence type="ECO:0000259" key="2">
    <source>
        <dbReference type="Pfam" id="PF00535"/>
    </source>
</evidence>
<dbReference type="PANTHER" id="PTHR43630">
    <property type="entry name" value="POLY-BETA-1,6-N-ACETYL-D-GLUCOSAMINE SYNTHASE"/>
    <property type="match status" value="1"/>
</dbReference>
<dbReference type="GO" id="GO:0016740">
    <property type="term" value="F:transferase activity"/>
    <property type="evidence" value="ECO:0007669"/>
    <property type="project" value="UniProtKB-KW"/>
</dbReference>
<organism evidence="3 4">
    <name type="scientific">Stappia taiwanensis</name>
    <dbReference type="NCBI Taxonomy" id="992267"/>
    <lineage>
        <taxon>Bacteria</taxon>
        <taxon>Pseudomonadati</taxon>
        <taxon>Pseudomonadota</taxon>
        <taxon>Alphaproteobacteria</taxon>
        <taxon>Hyphomicrobiales</taxon>
        <taxon>Stappiaceae</taxon>
        <taxon>Stappia</taxon>
    </lineage>
</organism>
<reference evidence="3 4" key="2">
    <citation type="submission" date="2020-08" db="EMBL/GenBank/DDBJ databases">
        <title>Stappia taiwanensis sp. nov., isolated from a coastal thermal spring.</title>
        <authorList>
            <person name="Kampfer P."/>
        </authorList>
    </citation>
    <scope>NUCLEOTIDE SEQUENCE [LARGE SCALE GENOMIC DNA]</scope>
    <source>
        <strain evidence="3 4">DSM 23284</strain>
    </source>
</reference>
<dbReference type="Pfam" id="PF00535">
    <property type="entry name" value="Glycos_transf_2"/>
    <property type="match status" value="1"/>
</dbReference>
<name>A0A838Y3N3_9HYPH</name>
<dbReference type="PANTHER" id="PTHR43630:SF2">
    <property type="entry name" value="GLYCOSYLTRANSFERASE"/>
    <property type="match status" value="1"/>
</dbReference>
<dbReference type="InterPro" id="IPR001173">
    <property type="entry name" value="Glyco_trans_2-like"/>
</dbReference>
<sequence length="260" mass="29641">MTTQQPISVFIIARNEADRISRAIESVGGFADEVIVIDSGSTDDTCSIAESLGARVLYNKWAGYGAQKRFGEDQCRNHWIFNLDADEAASPALAAEIRDLFASGRVGQADFWRVRIKDVFAHEAGAASWAYGYNQIRLYDRRRGRFSDSTVHDTVRPPKDARLGQLKAPMEHRSIRSIAFHVEKMNRYSTMQAQDMAARGRRIGRWRLVAEFPLAFLKAYLLRRYALYGWWGLVISTNFAYTRFLRVAKAYEAELGNRSR</sequence>
<accession>A0A838Y3N3</accession>
<dbReference type="Gene3D" id="3.90.550.10">
    <property type="entry name" value="Spore Coat Polysaccharide Biosynthesis Protein SpsA, Chain A"/>
    <property type="match status" value="1"/>
</dbReference>
<feature type="domain" description="Glycosyltransferase 2-like" evidence="2">
    <location>
        <begin position="8"/>
        <end position="129"/>
    </location>
</feature>
<dbReference type="InterPro" id="IPR029044">
    <property type="entry name" value="Nucleotide-diphossugar_trans"/>
</dbReference>
<reference evidence="3 4" key="1">
    <citation type="submission" date="2020-07" db="EMBL/GenBank/DDBJ databases">
        <authorList>
            <person name="Li M."/>
        </authorList>
    </citation>
    <scope>NUCLEOTIDE SEQUENCE [LARGE SCALE GENOMIC DNA]</scope>
    <source>
        <strain evidence="3 4">DSM 23284</strain>
    </source>
</reference>
<keyword evidence="3" id="KW-0808">Transferase</keyword>
<gene>
    <name evidence="3" type="ORF">H1W37_19170</name>
</gene>